<feature type="compositionally biased region" description="Pro residues" evidence="1">
    <location>
        <begin position="15"/>
        <end position="25"/>
    </location>
</feature>
<keyword evidence="3" id="KW-1185">Reference proteome</keyword>
<protein>
    <submittedName>
        <fullName evidence="2">Uncharacterized protein</fullName>
    </submittedName>
</protein>
<evidence type="ECO:0000256" key="1">
    <source>
        <dbReference type="SAM" id="MobiDB-lite"/>
    </source>
</evidence>
<evidence type="ECO:0000313" key="3">
    <source>
        <dbReference type="Proteomes" id="UP001165267"/>
    </source>
</evidence>
<feature type="compositionally biased region" description="Polar residues" evidence="1">
    <location>
        <begin position="28"/>
        <end position="38"/>
    </location>
</feature>
<dbReference type="EMBL" id="JANKHG010000014">
    <property type="protein sequence ID" value="MCR2745739.1"/>
    <property type="molecule type" value="Genomic_DNA"/>
</dbReference>
<name>A0ABT1XF27_9BURK</name>
<gene>
    <name evidence="2" type="ORF">NSP04_03660</name>
</gene>
<dbReference type="Proteomes" id="UP001165267">
    <property type="component" value="Unassembled WGS sequence"/>
</dbReference>
<evidence type="ECO:0000313" key="2">
    <source>
        <dbReference type="EMBL" id="MCR2745739.1"/>
    </source>
</evidence>
<feature type="region of interest" description="Disordered" evidence="1">
    <location>
        <begin position="10"/>
        <end position="59"/>
    </location>
</feature>
<accession>A0ABT1XF27</accession>
<organism evidence="2 3">
    <name type="scientific">Limnobacter parvus</name>
    <dbReference type="NCBI Taxonomy" id="2939690"/>
    <lineage>
        <taxon>Bacteria</taxon>
        <taxon>Pseudomonadati</taxon>
        <taxon>Pseudomonadota</taxon>
        <taxon>Betaproteobacteria</taxon>
        <taxon>Burkholderiales</taxon>
        <taxon>Burkholderiaceae</taxon>
        <taxon>Limnobacter</taxon>
    </lineage>
</organism>
<sequence>MSYSLIGCTMNVQTPPSPTPTPPGSPLRQLSTNATTPNRWPKQESNHAGQPPLAQAAGAIAAHHTPPVLASIANLMMGVSLGLMAGATLSIIEHEAAGTALPESTKQQLFGSLYAFLLGVSAQLAQNLR</sequence>
<feature type="compositionally biased region" description="Low complexity" evidence="1">
    <location>
        <begin position="48"/>
        <end position="59"/>
    </location>
</feature>
<proteinExistence type="predicted"/>
<dbReference type="RefSeq" id="WP_257510977.1">
    <property type="nucleotide sequence ID" value="NZ_JANKHG010000014.1"/>
</dbReference>
<reference evidence="2" key="1">
    <citation type="submission" date="2022-07" db="EMBL/GenBank/DDBJ databases">
        <authorList>
            <person name="Xamxidin M."/>
        </authorList>
    </citation>
    <scope>NUCLEOTIDE SEQUENCE</scope>
    <source>
        <strain evidence="2">YS8-69</strain>
    </source>
</reference>
<comment type="caution">
    <text evidence="2">The sequence shown here is derived from an EMBL/GenBank/DDBJ whole genome shotgun (WGS) entry which is preliminary data.</text>
</comment>